<dbReference type="GO" id="GO:0008168">
    <property type="term" value="F:methyltransferase activity"/>
    <property type="evidence" value="ECO:0007669"/>
    <property type="project" value="UniProtKB-KW"/>
</dbReference>
<evidence type="ECO:0000313" key="2">
    <source>
        <dbReference type="Proteomes" id="UP000256661"/>
    </source>
</evidence>
<keyword evidence="2" id="KW-1185">Reference proteome</keyword>
<accession>A0A3D9SFR0</accession>
<dbReference type="SUPFAM" id="SSF53335">
    <property type="entry name" value="S-adenosyl-L-methionine-dependent methyltransferases"/>
    <property type="match status" value="1"/>
</dbReference>
<evidence type="ECO:0000313" key="1">
    <source>
        <dbReference type="EMBL" id="REE94778.1"/>
    </source>
</evidence>
<dbReference type="Pfam" id="PF13489">
    <property type="entry name" value="Methyltransf_23"/>
    <property type="match status" value="1"/>
</dbReference>
<reference evidence="1 2" key="1">
    <citation type="submission" date="2018-08" db="EMBL/GenBank/DDBJ databases">
        <title>Sequencing the genomes of 1000 actinobacteria strains.</title>
        <authorList>
            <person name="Klenk H.-P."/>
        </authorList>
    </citation>
    <scope>NUCLEOTIDE SEQUENCE [LARGE SCALE GENOMIC DNA]</scope>
    <source>
        <strain evidence="1 2">DSM 43927</strain>
    </source>
</reference>
<dbReference type="CDD" id="cd02440">
    <property type="entry name" value="AdoMet_MTases"/>
    <property type="match status" value="1"/>
</dbReference>
<keyword evidence="1" id="KW-0808">Transferase</keyword>
<sequence length="346" mass="39290">MTLITDQDLRSRYRADLAQGVARFLEPRRPDCPWCGSHALEVRLTSPDLVQAKPGRFVLERCRDCGHVFQNPRLNEAGLDFYYRDFYDGLGAEAVERGFGMARRSYRRRAEMLRGHAVPRTWLDVGTGYGHFCRTAKEVWPRTRFTGLDRGESVMKARRRGWIGEAHRGSFPELVPDLAGRHDVVSMHHYLEHTTEPLRELDAAASVLDRGGHLLIELPDPECVFGRLLGRYWIPWFQPQHLHLIPFGNLERALAERGFSVVAVERRRADIGHDFAFAAWAALNRFGPRPSRPWKVGPPTAVDRARRVAALGLAGPALLSGLLLDATLRPLLPRHSNTYRVLALRT</sequence>
<dbReference type="RefSeq" id="WP_116020679.1">
    <property type="nucleotide sequence ID" value="NZ_QTTT01000001.1"/>
</dbReference>
<dbReference type="InterPro" id="IPR029063">
    <property type="entry name" value="SAM-dependent_MTases_sf"/>
</dbReference>
<dbReference type="AlphaFoldDB" id="A0A3D9SFR0"/>
<dbReference type="Proteomes" id="UP000256661">
    <property type="component" value="Unassembled WGS sequence"/>
</dbReference>
<dbReference type="GO" id="GO:0032259">
    <property type="term" value="P:methylation"/>
    <property type="evidence" value="ECO:0007669"/>
    <property type="project" value="UniProtKB-KW"/>
</dbReference>
<dbReference type="OrthoDB" id="189743at2"/>
<organism evidence="1 2">
    <name type="scientific">Thermomonospora umbrina</name>
    <dbReference type="NCBI Taxonomy" id="111806"/>
    <lineage>
        <taxon>Bacteria</taxon>
        <taxon>Bacillati</taxon>
        <taxon>Actinomycetota</taxon>
        <taxon>Actinomycetes</taxon>
        <taxon>Streptosporangiales</taxon>
        <taxon>Thermomonosporaceae</taxon>
        <taxon>Thermomonospora</taxon>
    </lineage>
</organism>
<dbReference type="EMBL" id="QTTT01000001">
    <property type="protein sequence ID" value="REE94778.1"/>
    <property type="molecule type" value="Genomic_DNA"/>
</dbReference>
<gene>
    <name evidence="1" type="ORF">DFJ69_0137</name>
</gene>
<comment type="caution">
    <text evidence="1">The sequence shown here is derived from an EMBL/GenBank/DDBJ whole genome shotgun (WGS) entry which is preliminary data.</text>
</comment>
<dbReference type="Gene3D" id="3.40.50.150">
    <property type="entry name" value="Vaccinia Virus protein VP39"/>
    <property type="match status" value="1"/>
</dbReference>
<name>A0A3D9SFR0_9ACTN</name>
<proteinExistence type="predicted"/>
<protein>
    <submittedName>
        <fullName evidence="1">Methyltransferase family protein</fullName>
    </submittedName>
</protein>
<keyword evidence="1" id="KW-0489">Methyltransferase</keyword>